<dbReference type="GO" id="GO:0005816">
    <property type="term" value="C:spindle pole body"/>
    <property type="evidence" value="ECO:0007669"/>
    <property type="project" value="UniProtKB-ARBA"/>
</dbReference>
<reference evidence="8 9" key="1">
    <citation type="journal article" date="2011" name="Proc. Natl. Acad. Sci. U.S.A.">
        <title>Genome and transcriptome analyses of the mountain pine beetle-fungal symbiont Grosmannia clavigera, a lodgepole pine pathogen.</title>
        <authorList>
            <person name="DiGuistini S."/>
            <person name="Wang Y."/>
            <person name="Liao N.Y."/>
            <person name="Taylor G."/>
            <person name="Tanguay P."/>
            <person name="Feau N."/>
            <person name="Henrissat B."/>
            <person name="Chan S.K."/>
            <person name="Hesse-Orce U."/>
            <person name="Alamouti S.M."/>
            <person name="Tsui C.K.M."/>
            <person name="Docking R.T."/>
            <person name="Levasseur A."/>
            <person name="Haridas S."/>
            <person name="Robertson G."/>
            <person name="Birol I."/>
            <person name="Holt R.A."/>
            <person name="Marra M.A."/>
            <person name="Hamelin R.C."/>
            <person name="Hirst M."/>
            <person name="Jones S.J.M."/>
            <person name="Bohlmann J."/>
            <person name="Breuil C."/>
        </authorList>
    </citation>
    <scope>NUCLEOTIDE SEQUENCE [LARGE SCALE GENOMIC DNA]</scope>
    <source>
        <strain evidence="9">kw1407 / UAMH 11150</strain>
    </source>
</reference>
<dbReference type="OrthoDB" id="775571at2759"/>
<gene>
    <name evidence="8" type="ORF">CMQ_3547</name>
</gene>
<dbReference type="GO" id="GO:0005874">
    <property type="term" value="C:microtubule"/>
    <property type="evidence" value="ECO:0007669"/>
    <property type="project" value="UniProtKB-KW"/>
</dbReference>
<dbReference type="eggNOG" id="KOG2000">
    <property type="taxonomic scope" value="Eukaryota"/>
</dbReference>
<name>F0X8X4_GROCL</name>
<evidence type="ECO:0000256" key="1">
    <source>
        <dbReference type="ARBA" id="ARBA00010337"/>
    </source>
</evidence>
<evidence type="ECO:0000313" key="8">
    <source>
        <dbReference type="EMBL" id="EFX05478.1"/>
    </source>
</evidence>
<evidence type="ECO:0000256" key="2">
    <source>
        <dbReference type="ARBA" id="ARBA00022490"/>
    </source>
</evidence>
<dbReference type="STRING" id="655863.F0X8X4"/>
<evidence type="ECO:0000313" key="9">
    <source>
        <dbReference type="Proteomes" id="UP000007796"/>
    </source>
</evidence>
<keyword evidence="3 5" id="KW-0493">Microtubule</keyword>
<dbReference type="GO" id="GO:0051225">
    <property type="term" value="P:spindle assembly"/>
    <property type="evidence" value="ECO:0007669"/>
    <property type="project" value="TreeGrafter"/>
</dbReference>
<dbReference type="HOGENOM" id="CLU_006331_0_0_1"/>
<evidence type="ECO:0000256" key="5">
    <source>
        <dbReference type="RuleBase" id="RU363050"/>
    </source>
</evidence>
<keyword evidence="4 5" id="KW-0206">Cytoskeleton</keyword>
<dbReference type="GO" id="GO:0051011">
    <property type="term" value="F:microtubule minus-end binding"/>
    <property type="evidence" value="ECO:0007669"/>
    <property type="project" value="TreeGrafter"/>
</dbReference>
<dbReference type="GO" id="GO:0031122">
    <property type="term" value="P:cytoplasmic microtubule organization"/>
    <property type="evidence" value="ECO:0007669"/>
    <property type="project" value="TreeGrafter"/>
</dbReference>
<comment type="subcellular location">
    <subcellularLocation>
        <location evidence="5">Cytoplasm</location>
        <location evidence="5">Cytoskeleton</location>
        <location evidence="5">Microtubule organizing center</location>
    </subcellularLocation>
</comment>
<keyword evidence="9" id="KW-1185">Reference proteome</keyword>
<protein>
    <recommendedName>
        <fullName evidence="5">Spindle pole body component</fullName>
    </recommendedName>
</protein>
<feature type="domain" description="Gamma tubulin complex component C-terminal" evidence="6">
    <location>
        <begin position="618"/>
        <end position="986"/>
    </location>
</feature>
<dbReference type="Pfam" id="PF04130">
    <property type="entry name" value="GCP_C_terminal"/>
    <property type="match status" value="1"/>
</dbReference>
<evidence type="ECO:0000259" key="6">
    <source>
        <dbReference type="Pfam" id="PF04130"/>
    </source>
</evidence>
<evidence type="ECO:0000256" key="4">
    <source>
        <dbReference type="ARBA" id="ARBA00023212"/>
    </source>
</evidence>
<dbReference type="GO" id="GO:0000930">
    <property type="term" value="C:gamma-tubulin complex"/>
    <property type="evidence" value="ECO:0007669"/>
    <property type="project" value="TreeGrafter"/>
</dbReference>
<dbReference type="InParanoid" id="F0X8X4"/>
<organism evidence="9">
    <name type="scientific">Grosmannia clavigera (strain kw1407 / UAMH 11150)</name>
    <name type="common">Blue stain fungus</name>
    <name type="synonym">Graphiocladiella clavigera</name>
    <dbReference type="NCBI Taxonomy" id="655863"/>
    <lineage>
        <taxon>Eukaryota</taxon>
        <taxon>Fungi</taxon>
        <taxon>Dikarya</taxon>
        <taxon>Ascomycota</taxon>
        <taxon>Pezizomycotina</taxon>
        <taxon>Sordariomycetes</taxon>
        <taxon>Sordariomycetidae</taxon>
        <taxon>Ophiostomatales</taxon>
        <taxon>Ophiostomataceae</taxon>
        <taxon>Leptographium</taxon>
    </lineage>
</organism>
<keyword evidence="2 5" id="KW-0963">Cytoplasm</keyword>
<dbReference type="GeneID" id="25976659"/>
<feature type="domain" description="Gamma tubulin complex component protein N-terminal" evidence="7">
    <location>
        <begin position="191"/>
        <end position="440"/>
    </location>
</feature>
<comment type="similarity">
    <text evidence="1 5">Belongs to the TUBGCP family.</text>
</comment>
<dbReference type="InterPro" id="IPR041470">
    <property type="entry name" value="GCP_N"/>
</dbReference>
<evidence type="ECO:0000259" key="7">
    <source>
        <dbReference type="Pfam" id="PF17681"/>
    </source>
</evidence>
<dbReference type="InterPro" id="IPR042241">
    <property type="entry name" value="GCP_C_sf"/>
</dbReference>
<dbReference type="GO" id="GO:0051321">
    <property type="term" value="P:meiotic cell cycle"/>
    <property type="evidence" value="ECO:0007669"/>
    <property type="project" value="TreeGrafter"/>
</dbReference>
<dbReference type="Proteomes" id="UP000007796">
    <property type="component" value="Unassembled WGS sequence"/>
</dbReference>
<dbReference type="EMBL" id="GL629735">
    <property type="protein sequence ID" value="EFX05478.1"/>
    <property type="molecule type" value="Genomic_DNA"/>
</dbReference>
<dbReference type="InterPro" id="IPR007259">
    <property type="entry name" value="GCP"/>
</dbReference>
<dbReference type="InterPro" id="IPR040457">
    <property type="entry name" value="GCP_C"/>
</dbReference>
<proteinExistence type="inferred from homology"/>
<sequence length="994" mass="109788">MADGGTSELFAIPDFWKSSTWQQELGLADASDETPDGFFHLKIGESDAITLFLGQDEPPDDDRESTFFQIPALLRELQPPVEANEDDSTQQPLAVVKLALEPPSAGNDDDDSDLWLYPDEYLLPSVPGYKSWTSFAHADSRNLVSIPVLASEQGPAFLDALVLSDDNLLGLKVTGGGDSLVVDPRGYCSCLLALALGRASVLFSWDDDRRCFVALHSSPRISGFTGPILRSVERTCLECGTYSRSLRAFVDVSFTSATSATPSRAALARAVDRLLLTIQSELGVRGQRSRSVLQLQALIRPVAAVVRYMRGLVVQLSRCSADDGILLATLFQEAQSMEHSAPLLREVAKQVLQIVSEPWLGFVGRWIGLDPRSKNTMWAGQFESKAFVRHGDRVWIDDTGAEQAEPDYFLDADKMPAFIPDEMAQALFETGRNLRFLWTNHPEHALSDPATFARAGPPPLRWQFDWEPVLEAERVADAYELAVAVAIATHQRRRPTFQLSQARQPPTSFEIGWSLPSLELQFFGKDNDQIASGIEASMATLDGPVAHAADDGLTTILRQRLFDDYDNDNSNAETLVLDEFCPHWSLLPLLSFGPVMAAQARLVSRACMQLLFGAHDVRKHLRLQREFQLLGNGVFCSRLSHALFDPDLAGAEARTGVQLSSGGLGLRLSNRDSWPPASSELRLALLGVLVESYQDGRNRKGGKDKMPGDLSFAVRDLSAEEMDRCMDADSLEALDFLRLSYKPPLALLSVMTPAILVKYDRVFRLLLRVLRMYYVVNQLSRETSVRRATAAATATATVGGSLQSPDDSVATRFRFEARHFVSSVMAYFLDTGVGTPWQAFDHWLDDVQAGLDGLDEGEGEGESNATKHVISPERLRERHEQTVDEVMAALFLRKRQQPLLELLETIFGLILDFAKLSRSRASDQTGLQQQTVRLHADFRKKLAVFLTVCRGLGEKQADSAARRTQQLPQQSGPSLAGLLLMLDYNGAFSGSPGR</sequence>
<accession>F0X8X4</accession>
<dbReference type="Gene3D" id="1.20.120.1900">
    <property type="entry name" value="Gamma-tubulin complex, C-terminal domain"/>
    <property type="match status" value="1"/>
</dbReference>
<dbReference type="AlphaFoldDB" id="F0X8X4"/>
<evidence type="ECO:0000256" key="3">
    <source>
        <dbReference type="ARBA" id="ARBA00022701"/>
    </source>
</evidence>
<dbReference type="Pfam" id="PF17681">
    <property type="entry name" value="GCP_N_terminal"/>
    <property type="match status" value="1"/>
</dbReference>
<dbReference type="GO" id="GO:0000922">
    <property type="term" value="C:spindle pole"/>
    <property type="evidence" value="ECO:0007669"/>
    <property type="project" value="InterPro"/>
</dbReference>
<dbReference type="PANTHER" id="PTHR19302:SF70">
    <property type="entry name" value="GAMMA-TUBULIN COMPLEX COMPONENT 6"/>
    <property type="match status" value="1"/>
</dbReference>
<dbReference type="GO" id="GO:0007020">
    <property type="term" value="P:microtubule nucleation"/>
    <property type="evidence" value="ECO:0007669"/>
    <property type="project" value="InterPro"/>
</dbReference>
<dbReference type="RefSeq" id="XP_014174960.1">
    <property type="nucleotide sequence ID" value="XM_014319485.1"/>
</dbReference>
<dbReference type="PANTHER" id="PTHR19302">
    <property type="entry name" value="GAMMA TUBULIN COMPLEX PROTEIN"/>
    <property type="match status" value="1"/>
</dbReference>
<dbReference type="GO" id="GO:0000278">
    <property type="term" value="P:mitotic cell cycle"/>
    <property type="evidence" value="ECO:0007669"/>
    <property type="project" value="TreeGrafter"/>
</dbReference>
<dbReference type="GO" id="GO:0043015">
    <property type="term" value="F:gamma-tubulin binding"/>
    <property type="evidence" value="ECO:0007669"/>
    <property type="project" value="InterPro"/>
</dbReference>